<dbReference type="InterPro" id="IPR000620">
    <property type="entry name" value="EamA_dom"/>
</dbReference>
<accession>A0ABP9MJP3</accession>
<feature type="transmembrane region" description="Helical" evidence="5">
    <location>
        <begin position="7"/>
        <end position="29"/>
    </location>
</feature>
<feature type="transmembrane region" description="Helical" evidence="5">
    <location>
        <begin position="99"/>
        <end position="117"/>
    </location>
</feature>
<evidence type="ECO:0000256" key="1">
    <source>
        <dbReference type="ARBA" id="ARBA00004141"/>
    </source>
</evidence>
<feature type="domain" description="EamA" evidence="6">
    <location>
        <begin position="7"/>
        <end position="141"/>
    </location>
</feature>
<dbReference type="Pfam" id="PF00892">
    <property type="entry name" value="EamA"/>
    <property type="match status" value="2"/>
</dbReference>
<keyword evidence="3 5" id="KW-1133">Transmembrane helix</keyword>
<evidence type="ECO:0000256" key="3">
    <source>
        <dbReference type="ARBA" id="ARBA00022989"/>
    </source>
</evidence>
<evidence type="ECO:0000313" key="8">
    <source>
        <dbReference type="Proteomes" id="UP001500631"/>
    </source>
</evidence>
<name>A0ABP9MJP3_9GAMM</name>
<keyword evidence="4 5" id="KW-0472">Membrane</keyword>
<keyword evidence="2 5" id="KW-0812">Transmembrane</keyword>
<keyword evidence="8" id="KW-1185">Reference proteome</keyword>
<evidence type="ECO:0000256" key="2">
    <source>
        <dbReference type="ARBA" id="ARBA00022692"/>
    </source>
</evidence>
<feature type="transmembrane region" description="Helical" evidence="5">
    <location>
        <begin position="181"/>
        <end position="198"/>
    </location>
</feature>
<feature type="transmembrane region" description="Helical" evidence="5">
    <location>
        <begin position="124"/>
        <end position="141"/>
    </location>
</feature>
<sequence length="295" mass="32874">MKKSVQGALWMIATGVSFAAINVITPFISGEYPISSEWTAFFQYGFAFLFLFPMFLKAGLKRVATTQRFWIHLLRILAAIVGVQLWVKALSLQFPIGEGVALLMTSPLFASIGAALFLKEKATITRIVVTIIGFIGAMLILSPSYQAMNYVALLPLAAALFWAIYSLLIKYLTDKDHPLTLLFYLYLLMFPINLLLALTGNFSHGIAGFDFEFTLELLGYLLALGFLTMIAHFTLVKAYQAADAIYVQAFDYIKLPLNTLLGFIFFGWAVGTQFWIGAIIMIAALLYITYSESKK</sequence>
<feature type="transmembrane region" description="Helical" evidence="5">
    <location>
        <begin position="260"/>
        <end position="288"/>
    </location>
</feature>
<feature type="transmembrane region" description="Helical" evidence="5">
    <location>
        <begin position="41"/>
        <end position="60"/>
    </location>
</feature>
<comment type="caution">
    <text evidence="7">The sequence shown here is derived from an EMBL/GenBank/DDBJ whole genome shotgun (WGS) entry which is preliminary data.</text>
</comment>
<dbReference type="PANTHER" id="PTHR22911">
    <property type="entry name" value="ACYL-MALONYL CONDENSING ENZYME-RELATED"/>
    <property type="match status" value="1"/>
</dbReference>
<dbReference type="RefSeq" id="WP_077924880.1">
    <property type="nucleotide sequence ID" value="NZ_BAABKE010000002.1"/>
</dbReference>
<evidence type="ECO:0000313" key="7">
    <source>
        <dbReference type="EMBL" id="GAA5096844.1"/>
    </source>
</evidence>
<dbReference type="SUPFAM" id="SSF103481">
    <property type="entry name" value="Multidrug resistance efflux transporter EmrE"/>
    <property type="match status" value="2"/>
</dbReference>
<feature type="domain" description="EamA" evidence="6">
    <location>
        <begin position="152"/>
        <end position="289"/>
    </location>
</feature>
<feature type="transmembrane region" description="Helical" evidence="5">
    <location>
        <begin position="218"/>
        <end position="239"/>
    </location>
</feature>
<feature type="transmembrane region" description="Helical" evidence="5">
    <location>
        <begin position="147"/>
        <end position="169"/>
    </location>
</feature>
<proteinExistence type="predicted"/>
<feature type="transmembrane region" description="Helical" evidence="5">
    <location>
        <begin position="69"/>
        <end position="87"/>
    </location>
</feature>
<comment type="subcellular location">
    <subcellularLocation>
        <location evidence="1">Membrane</location>
        <topology evidence="1">Multi-pass membrane protein</topology>
    </subcellularLocation>
</comment>
<dbReference type="PANTHER" id="PTHR22911:SF6">
    <property type="entry name" value="SOLUTE CARRIER FAMILY 35 MEMBER G1"/>
    <property type="match status" value="1"/>
</dbReference>
<evidence type="ECO:0000256" key="5">
    <source>
        <dbReference type="SAM" id="Phobius"/>
    </source>
</evidence>
<dbReference type="EMBL" id="BAABKE010000002">
    <property type="protein sequence ID" value="GAA5096844.1"/>
    <property type="molecule type" value="Genomic_DNA"/>
</dbReference>
<evidence type="ECO:0000256" key="4">
    <source>
        <dbReference type="ARBA" id="ARBA00023136"/>
    </source>
</evidence>
<dbReference type="InterPro" id="IPR037185">
    <property type="entry name" value="EmrE-like"/>
</dbReference>
<protein>
    <submittedName>
        <fullName evidence="7">DMT family transporter</fullName>
    </submittedName>
</protein>
<evidence type="ECO:0000259" key="6">
    <source>
        <dbReference type="Pfam" id="PF00892"/>
    </source>
</evidence>
<organism evidence="7 8">
    <name type="scientific">Wohlfahrtiimonas larvae</name>
    <dbReference type="NCBI Taxonomy" id="1157986"/>
    <lineage>
        <taxon>Bacteria</taxon>
        <taxon>Pseudomonadati</taxon>
        <taxon>Pseudomonadota</taxon>
        <taxon>Gammaproteobacteria</taxon>
        <taxon>Cardiobacteriales</taxon>
        <taxon>Ignatzschineriaceae</taxon>
        <taxon>Wohlfahrtiimonas</taxon>
    </lineage>
</organism>
<gene>
    <name evidence="7" type="ORF">GCM10023338_07730</name>
</gene>
<dbReference type="Proteomes" id="UP001500631">
    <property type="component" value="Unassembled WGS sequence"/>
</dbReference>
<reference evidence="8" key="1">
    <citation type="journal article" date="2019" name="Int. J. Syst. Evol. Microbiol.">
        <title>The Global Catalogue of Microorganisms (GCM) 10K type strain sequencing project: providing services to taxonomists for standard genome sequencing and annotation.</title>
        <authorList>
            <consortium name="The Broad Institute Genomics Platform"/>
            <consortium name="The Broad Institute Genome Sequencing Center for Infectious Disease"/>
            <person name="Wu L."/>
            <person name="Ma J."/>
        </authorList>
    </citation>
    <scope>NUCLEOTIDE SEQUENCE [LARGE SCALE GENOMIC DNA]</scope>
    <source>
        <strain evidence="8">JCM 18424</strain>
    </source>
</reference>